<organism evidence="3 4">
    <name type="scientific">Olea europaea subsp. europaea</name>
    <dbReference type="NCBI Taxonomy" id="158383"/>
    <lineage>
        <taxon>Eukaryota</taxon>
        <taxon>Viridiplantae</taxon>
        <taxon>Streptophyta</taxon>
        <taxon>Embryophyta</taxon>
        <taxon>Tracheophyta</taxon>
        <taxon>Spermatophyta</taxon>
        <taxon>Magnoliopsida</taxon>
        <taxon>eudicotyledons</taxon>
        <taxon>Gunneridae</taxon>
        <taxon>Pentapetalae</taxon>
        <taxon>asterids</taxon>
        <taxon>lamiids</taxon>
        <taxon>Lamiales</taxon>
        <taxon>Oleaceae</taxon>
        <taxon>Oleeae</taxon>
        <taxon>Olea</taxon>
    </lineage>
</organism>
<comment type="caution">
    <text evidence="3">The sequence shown here is derived from an EMBL/GenBank/DDBJ whole genome shotgun (WGS) entry which is preliminary data.</text>
</comment>
<evidence type="ECO:0000256" key="1">
    <source>
        <dbReference type="SAM" id="MobiDB-lite"/>
    </source>
</evidence>
<keyword evidence="4" id="KW-1185">Reference proteome</keyword>
<dbReference type="Pfam" id="PF01471">
    <property type="entry name" value="PG_binding_1"/>
    <property type="match status" value="1"/>
</dbReference>
<dbReference type="InterPro" id="IPR002477">
    <property type="entry name" value="Peptidoglycan-bd-like"/>
</dbReference>
<proteinExistence type="predicted"/>
<dbReference type="InterPro" id="IPR036365">
    <property type="entry name" value="PGBD-like_sf"/>
</dbReference>
<evidence type="ECO:0000313" key="3">
    <source>
        <dbReference type="EMBL" id="CAA2986174.1"/>
    </source>
</evidence>
<name>A0A8S0S4T5_OLEEU</name>
<reference evidence="3 4" key="1">
    <citation type="submission" date="2019-12" db="EMBL/GenBank/DDBJ databases">
        <authorList>
            <person name="Alioto T."/>
            <person name="Alioto T."/>
            <person name="Gomez Garrido J."/>
        </authorList>
    </citation>
    <scope>NUCLEOTIDE SEQUENCE [LARGE SCALE GENOMIC DNA]</scope>
</reference>
<accession>A0A8S0S4T5</accession>
<sequence length="145" mass="16116">MEFNSAELVGSGGGGDGGVASVGGGLGSEEPTRTLKRPRLAWIPQLQKRFMDAKVQTNSVSQFESFKNLQGYRKGDNVEGLYQVKKYLDQFGYLDVLDNKNSEFDDKLESAIMTYQLKFNLNVTGILDSRTVSQMMMPRCGEPDM</sequence>
<evidence type="ECO:0000259" key="2">
    <source>
        <dbReference type="Pfam" id="PF01471"/>
    </source>
</evidence>
<feature type="compositionally biased region" description="Gly residues" evidence="1">
    <location>
        <begin position="10"/>
        <end position="27"/>
    </location>
</feature>
<dbReference type="GO" id="GO:0004222">
    <property type="term" value="F:metalloendopeptidase activity"/>
    <property type="evidence" value="ECO:0007669"/>
    <property type="project" value="TreeGrafter"/>
</dbReference>
<dbReference type="Gene3D" id="1.10.101.10">
    <property type="entry name" value="PGBD-like superfamily/PGBD"/>
    <property type="match status" value="1"/>
</dbReference>
<dbReference type="Proteomes" id="UP000594638">
    <property type="component" value="Unassembled WGS sequence"/>
</dbReference>
<protein>
    <recommendedName>
        <fullName evidence="2">Peptidoglycan binding-like domain-containing protein</fullName>
    </recommendedName>
</protein>
<dbReference type="SUPFAM" id="SSF47090">
    <property type="entry name" value="PGBD-like"/>
    <property type="match status" value="1"/>
</dbReference>
<feature type="region of interest" description="Disordered" evidence="1">
    <location>
        <begin position="1"/>
        <end position="32"/>
    </location>
</feature>
<dbReference type="InterPro" id="IPR036366">
    <property type="entry name" value="PGBDSf"/>
</dbReference>
<dbReference type="EMBL" id="CACTIH010003845">
    <property type="protein sequence ID" value="CAA2986174.1"/>
    <property type="molecule type" value="Genomic_DNA"/>
</dbReference>
<dbReference type="AlphaFoldDB" id="A0A8S0S4T5"/>
<dbReference type="OrthoDB" id="902933at2759"/>
<dbReference type="GO" id="GO:0030574">
    <property type="term" value="P:collagen catabolic process"/>
    <property type="evidence" value="ECO:0007669"/>
    <property type="project" value="TreeGrafter"/>
</dbReference>
<dbReference type="PANTHER" id="PTHR10201">
    <property type="entry name" value="MATRIX METALLOPROTEINASE"/>
    <property type="match status" value="1"/>
</dbReference>
<feature type="domain" description="Peptidoglycan binding-like" evidence="2">
    <location>
        <begin position="80"/>
        <end position="135"/>
    </location>
</feature>
<dbReference type="GO" id="GO:0030198">
    <property type="term" value="P:extracellular matrix organization"/>
    <property type="evidence" value="ECO:0007669"/>
    <property type="project" value="TreeGrafter"/>
</dbReference>
<dbReference type="Gramene" id="OE9A025498T1">
    <property type="protein sequence ID" value="OE9A025498C1"/>
    <property type="gene ID" value="OE9A025498"/>
</dbReference>
<gene>
    <name evidence="3" type="ORF">OLEA9_A025498</name>
</gene>
<evidence type="ECO:0000313" key="4">
    <source>
        <dbReference type="Proteomes" id="UP000594638"/>
    </source>
</evidence>
<dbReference type="PANTHER" id="PTHR10201:SF213">
    <property type="entry name" value="METALLOENDOPROTEINASE 2-MMP-LIKE"/>
    <property type="match status" value="1"/>
</dbReference>